<keyword evidence="2" id="KW-0677">Repeat</keyword>
<feature type="compositionally biased region" description="Polar residues" evidence="6">
    <location>
        <begin position="95"/>
        <end position="110"/>
    </location>
</feature>
<evidence type="ECO:0000256" key="3">
    <source>
        <dbReference type="ARBA" id="ARBA00022771"/>
    </source>
</evidence>
<dbReference type="OrthoDB" id="8026949at2759"/>
<dbReference type="PROSITE" id="PS50158">
    <property type="entry name" value="ZF_CCHC"/>
    <property type="match status" value="3"/>
</dbReference>
<dbReference type="Gene3D" id="4.10.60.10">
    <property type="entry name" value="Zinc finger, CCHC-type"/>
    <property type="match status" value="3"/>
</dbReference>
<dbReference type="SMART" id="SM00343">
    <property type="entry name" value="ZnF_C2HC"/>
    <property type="match status" value="3"/>
</dbReference>
<accession>A0A9P9EK98</accession>
<name>A0A9P9EK98_9PLEO</name>
<evidence type="ECO:0000256" key="1">
    <source>
        <dbReference type="ARBA" id="ARBA00022723"/>
    </source>
</evidence>
<evidence type="ECO:0000256" key="6">
    <source>
        <dbReference type="SAM" id="MobiDB-lite"/>
    </source>
</evidence>
<feature type="domain" description="CCHC-type" evidence="7">
    <location>
        <begin position="184"/>
        <end position="199"/>
    </location>
</feature>
<dbReference type="PANTHER" id="PTHR47103:SF8">
    <property type="entry name" value="DNA-BINDING PROTEIN"/>
    <property type="match status" value="1"/>
</dbReference>
<keyword evidence="4" id="KW-0862">Zinc</keyword>
<evidence type="ECO:0000256" key="4">
    <source>
        <dbReference type="ARBA" id="ARBA00022833"/>
    </source>
</evidence>
<dbReference type="EMBL" id="JAGMWT010000001">
    <property type="protein sequence ID" value="KAH7138657.1"/>
    <property type="molecule type" value="Genomic_DNA"/>
</dbReference>
<keyword evidence="3 5" id="KW-0863">Zinc-finger</keyword>
<proteinExistence type="predicted"/>
<dbReference type="Pfam" id="PF00098">
    <property type="entry name" value="zf-CCHC"/>
    <property type="match status" value="3"/>
</dbReference>
<evidence type="ECO:0000259" key="7">
    <source>
        <dbReference type="PROSITE" id="PS50158"/>
    </source>
</evidence>
<dbReference type="PANTHER" id="PTHR47103">
    <property type="entry name" value="DNA-BINDING PROTEIN"/>
    <property type="match status" value="1"/>
</dbReference>
<feature type="domain" description="CCHC-type" evidence="7">
    <location>
        <begin position="135"/>
        <end position="150"/>
    </location>
</feature>
<keyword evidence="1" id="KW-0479">Metal-binding</keyword>
<feature type="region of interest" description="Disordered" evidence="6">
    <location>
        <begin position="85"/>
        <end position="128"/>
    </location>
</feature>
<reference evidence="8" key="1">
    <citation type="journal article" date="2021" name="Nat. Commun.">
        <title>Genetic determinants of endophytism in the Arabidopsis root mycobiome.</title>
        <authorList>
            <person name="Mesny F."/>
            <person name="Miyauchi S."/>
            <person name="Thiergart T."/>
            <person name="Pickel B."/>
            <person name="Atanasova L."/>
            <person name="Karlsson M."/>
            <person name="Huettel B."/>
            <person name="Barry K.W."/>
            <person name="Haridas S."/>
            <person name="Chen C."/>
            <person name="Bauer D."/>
            <person name="Andreopoulos W."/>
            <person name="Pangilinan J."/>
            <person name="LaButti K."/>
            <person name="Riley R."/>
            <person name="Lipzen A."/>
            <person name="Clum A."/>
            <person name="Drula E."/>
            <person name="Henrissat B."/>
            <person name="Kohler A."/>
            <person name="Grigoriev I.V."/>
            <person name="Martin F.M."/>
            <person name="Hacquard S."/>
        </authorList>
    </citation>
    <scope>NUCLEOTIDE SEQUENCE</scope>
    <source>
        <strain evidence="8">MPI-CAGE-CH-0243</strain>
    </source>
</reference>
<dbReference type="Proteomes" id="UP000700596">
    <property type="component" value="Unassembled WGS sequence"/>
</dbReference>
<organism evidence="8 9">
    <name type="scientific">Dendryphion nanum</name>
    <dbReference type="NCBI Taxonomy" id="256645"/>
    <lineage>
        <taxon>Eukaryota</taxon>
        <taxon>Fungi</taxon>
        <taxon>Dikarya</taxon>
        <taxon>Ascomycota</taxon>
        <taxon>Pezizomycotina</taxon>
        <taxon>Dothideomycetes</taxon>
        <taxon>Pleosporomycetidae</taxon>
        <taxon>Pleosporales</taxon>
        <taxon>Torulaceae</taxon>
        <taxon>Dendryphion</taxon>
    </lineage>
</organism>
<gene>
    <name evidence="8" type="ORF">B0J11DRAFT_22232</name>
</gene>
<evidence type="ECO:0000256" key="5">
    <source>
        <dbReference type="PROSITE-ProRule" id="PRU00047"/>
    </source>
</evidence>
<evidence type="ECO:0000256" key="2">
    <source>
        <dbReference type="ARBA" id="ARBA00022737"/>
    </source>
</evidence>
<dbReference type="InterPro" id="IPR036875">
    <property type="entry name" value="Znf_CCHC_sf"/>
</dbReference>
<dbReference type="GO" id="GO:0008270">
    <property type="term" value="F:zinc ion binding"/>
    <property type="evidence" value="ECO:0007669"/>
    <property type="project" value="UniProtKB-KW"/>
</dbReference>
<feature type="domain" description="CCHC-type" evidence="7">
    <location>
        <begin position="156"/>
        <end position="170"/>
    </location>
</feature>
<dbReference type="GO" id="GO:0003676">
    <property type="term" value="F:nucleic acid binding"/>
    <property type="evidence" value="ECO:0007669"/>
    <property type="project" value="InterPro"/>
</dbReference>
<comment type="caution">
    <text evidence="8">The sequence shown here is derived from an EMBL/GenBank/DDBJ whole genome shotgun (WGS) entry which is preliminary data.</text>
</comment>
<feature type="region of interest" description="Disordered" evidence="6">
    <location>
        <begin position="39"/>
        <end position="66"/>
    </location>
</feature>
<dbReference type="AlphaFoldDB" id="A0A9P9EK98"/>
<sequence>MPYHGYNPTYARPKEIQPTNTECEVCERVILTKDWNAHKNSKKHRLREEAAKAKENSPPAQNGLTSDEVGSWADQVNHMTEQGGSSFGNGWGSGDNFTSGSTDNDGFQTHNRGGHHRSRAGGNAGGGGGGDDRACFGCGEIGHQKRDCPKGAARPCFNCDEVGHMKADCPHPPKPRGGSGGGPCHNCGELGHRKSECTEPKAIICRNCDQSMSSILLLHSLYAY</sequence>
<dbReference type="InterPro" id="IPR001878">
    <property type="entry name" value="Znf_CCHC"/>
</dbReference>
<evidence type="ECO:0000313" key="8">
    <source>
        <dbReference type="EMBL" id="KAH7138657.1"/>
    </source>
</evidence>
<dbReference type="SUPFAM" id="SSF57756">
    <property type="entry name" value="Retrovirus zinc finger-like domains"/>
    <property type="match status" value="2"/>
</dbReference>
<evidence type="ECO:0000313" key="9">
    <source>
        <dbReference type="Proteomes" id="UP000700596"/>
    </source>
</evidence>
<keyword evidence="9" id="KW-1185">Reference proteome</keyword>
<protein>
    <recommendedName>
        <fullName evidence="7">CCHC-type domain-containing protein</fullName>
    </recommendedName>
</protein>
<feature type="compositionally biased region" description="Basic and acidic residues" evidence="6">
    <location>
        <begin position="46"/>
        <end position="55"/>
    </location>
</feature>